<feature type="domain" description="Transposase MuDR plant" evidence="2">
    <location>
        <begin position="332"/>
        <end position="395"/>
    </location>
</feature>
<organism evidence="3 4">
    <name type="scientific">Eleusine coracana subsp. coracana</name>
    <dbReference type="NCBI Taxonomy" id="191504"/>
    <lineage>
        <taxon>Eukaryota</taxon>
        <taxon>Viridiplantae</taxon>
        <taxon>Streptophyta</taxon>
        <taxon>Embryophyta</taxon>
        <taxon>Tracheophyta</taxon>
        <taxon>Spermatophyta</taxon>
        <taxon>Magnoliopsida</taxon>
        <taxon>Liliopsida</taxon>
        <taxon>Poales</taxon>
        <taxon>Poaceae</taxon>
        <taxon>PACMAD clade</taxon>
        <taxon>Chloridoideae</taxon>
        <taxon>Cynodonteae</taxon>
        <taxon>Eleusininae</taxon>
        <taxon>Eleusine</taxon>
    </lineage>
</organism>
<feature type="region of interest" description="Disordered" evidence="1">
    <location>
        <begin position="1"/>
        <end position="52"/>
    </location>
</feature>
<gene>
    <name evidence="3" type="primary">ga21474</name>
    <name evidence="3" type="ORF">PR202_ga21474</name>
</gene>
<dbReference type="Proteomes" id="UP001054889">
    <property type="component" value="Unassembled WGS sequence"/>
</dbReference>
<protein>
    <recommendedName>
        <fullName evidence="2">Transposase MuDR plant domain-containing protein</fullName>
    </recommendedName>
</protein>
<reference evidence="3" key="2">
    <citation type="submission" date="2021-12" db="EMBL/GenBank/DDBJ databases">
        <title>Resequencing data analysis of finger millet.</title>
        <authorList>
            <person name="Hatakeyama M."/>
            <person name="Aluri S."/>
            <person name="Balachadran M.T."/>
            <person name="Sivarajan S.R."/>
            <person name="Poveda L."/>
            <person name="Shimizu-Inatsugi R."/>
            <person name="Schlapbach R."/>
            <person name="Sreeman S.M."/>
            <person name="Shimizu K.K."/>
        </authorList>
    </citation>
    <scope>NUCLEOTIDE SEQUENCE</scope>
</reference>
<comment type="caution">
    <text evidence="3">The sequence shown here is derived from an EMBL/GenBank/DDBJ whole genome shotgun (WGS) entry which is preliminary data.</text>
</comment>
<sequence length="547" mass="58657">MDDGGQCGSAAATSGGGGQAGSTPGNAAERVQAASRPGVDGGSAMPPFASGQGRARVVAPSLSGLAVGTPMMAGSMPGDAVEHVQAGSGAGADGGSALPIFALGQGRARAEAPSACRMAGSTSGLAGSTPGLAAGVQCLSDEDNIDAQAHGIAMSDAGSNLSFNGGTTSETHYRVNLRGPSYIVYLEDDNTDEVDAKEHVVEKFDSSKIVPFVVEFITNPTYKSNITLEKLEKLPVRRNPNISLEASSSEGSDDDSVEIEEKVDPSWMDDEDIFLDDHEVFVSLGLRAEEEAARMNLGEDCFGLGGHHATILVNDEADNEPRFAIDKENPNIRKGETFPSMVDFRQALKHDAILNEFQVHKVVTDKKRYRAECKANGCPWRIVANKLVGQPTIEVTMISFEHECMGTNNLVSTMASSKWVSDRVIAWLRKKPSLGTVDLQDRLLEKYGIEVGYNTVWAGRKLAMDSIYGAWEDNFQYLFRFRKKKAYAKRKAKSPKIITTETISPGSITRRIVEMVHEEGEVGTSSSSISAKRLLVLDQEVGDDASK</sequence>
<keyword evidence="4" id="KW-1185">Reference proteome</keyword>
<dbReference type="EMBL" id="BQKI01000010">
    <property type="protein sequence ID" value="GJN03971.1"/>
    <property type="molecule type" value="Genomic_DNA"/>
</dbReference>
<dbReference type="PANTHER" id="PTHR31973:SF195">
    <property type="entry name" value="MUDR FAMILY TRANSPOSASE"/>
    <property type="match status" value="1"/>
</dbReference>
<reference evidence="3" key="1">
    <citation type="journal article" date="2018" name="DNA Res.">
        <title>Multiple hybrid de novo genome assembly of finger millet, an orphan allotetraploid crop.</title>
        <authorList>
            <person name="Hatakeyama M."/>
            <person name="Aluri S."/>
            <person name="Balachadran M.T."/>
            <person name="Sivarajan S.R."/>
            <person name="Patrignani A."/>
            <person name="Gruter S."/>
            <person name="Poveda L."/>
            <person name="Shimizu-Inatsugi R."/>
            <person name="Baeten J."/>
            <person name="Francoijs K.J."/>
            <person name="Nataraja K.N."/>
            <person name="Reddy Y.A.N."/>
            <person name="Phadnis S."/>
            <person name="Ravikumar R.L."/>
            <person name="Schlapbach R."/>
            <person name="Sreeman S.M."/>
            <person name="Shimizu K.K."/>
        </authorList>
    </citation>
    <scope>NUCLEOTIDE SEQUENCE</scope>
</reference>
<proteinExistence type="predicted"/>
<dbReference type="InterPro" id="IPR004332">
    <property type="entry name" value="Transposase_MuDR"/>
</dbReference>
<accession>A0AAV5D0N2</accession>
<evidence type="ECO:0000313" key="3">
    <source>
        <dbReference type="EMBL" id="GJN03971.1"/>
    </source>
</evidence>
<evidence type="ECO:0000313" key="4">
    <source>
        <dbReference type="Proteomes" id="UP001054889"/>
    </source>
</evidence>
<dbReference type="PANTHER" id="PTHR31973">
    <property type="entry name" value="POLYPROTEIN, PUTATIVE-RELATED"/>
    <property type="match status" value="1"/>
</dbReference>
<dbReference type="Pfam" id="PF03108">
    <property type="entry name" value="DBD_Tnp_Mut"/>
    <property type="match status" value="1"/>
</dbReference>
<evidence type="ECO:0000256" key="1">
    <source>
        <dbReference type="SAM" id="MobiDB-lite"/>
    </source>
</evidence>
<dbReference type="AlphaFoldDB" id="A0AAV5D0N2"/>
<evidence type="ECO:0000259" key="2">
    <source>
        <dbReference type="Pfam" id="PF03108"/>
    </source>
</evidence>
<name>A0AAV5D0N2_ELECO</name>